<protein>
    <recommendedName>
        <fullName evidence="1">GST N-terminal domain-containing protein</fullName>
    </recommendedName>
</protein>
<dbReference type="InterPro" id="IPR054416">
    <property type="entry name" value="GST_UstS-like_C"/>
</dbReference>
<dbReference type="Gene3D" id="3.40.30.10">
    <property type="entry name" value="Glutaredoxin"/>
    <property type="match status" value="1"/>
</dbReference>
<feature type="domain" description="GST N-terminal" evidence="1">
    <location>
        <begin position="7"/>
        <end position="88"/>
    </location>
</feature>
<dbReference type="Gene3D" id="1.20.1050.10">
    <property type="match status" value="1"/>
</dbReference>
<dbReference type="InterPro" id="IPR036249">
    <property type="entry name" value="Thioredoxin-like_sf"/>
</dbReference>
<dbReference type="SUPFAM" id="SSF52833">
    <property type="entry name" value="Thioredoxin-like"/>
    <property type="match status" value="1"/>
</dbReference>
<dbReference type="EMBL" id="KQ964555">
    <property type="protein sequence ID" value="KXN68929.1"/>
    <property type="molecule type" value="Genomic_DNA"/>
</dbReference>
<feature type="non-terminal residue" evidence="2">
    <location>
        <position position="189"/>
    </location>
</feature>
<dbReference type="PROSITE" id="PS50404">
    <property type="entry name" value="GST_NTER"/>
    <property type="match status" value="1"/>
</dbReference>
<dbReference type="AlphaFoldDB" id="A0A137P210"/>
<evidence type="ECO:0000259" key="1">
    <source>
        <dbReference type="PROSITE" id="PS50404"/>
    </source>
</evidence>
<dbReference type="InterPro" id="IPR004045">
    <property type="entry name" value="Glutathione_S-Trfase_N"/>
</dbReference>
<keyword evidence="3" id="KW-1185">Reference proteome</keyword>
<evidence type="ECO:0000313" key="3">
    <source>
        <dbReference type="Proteomes" id="UP000070444"/>
    </source>
</evidence>
<accession>A0A137P210</accession>
<name>A0A137P210_CONC2</name>
<dbReference type="Pfam" id="PF22041">
    <property type="entry name" value="GST_C_7"/>
    <property type="match status" value="1"/>
</dbReference>
<evidence type="ECO:0000313" key="2">
    <source>
        <dbReference type="EMBL" id="KXN68929.1"/>
    </source>
</evidence>
<gene>
    <name evidence="2" type="ORF">CONCODRAFT_18714</name>
</gene>
<dbReference type="OrthoDB" id="4951845at2759"/>
<dbReference type="Proteomes" id="UP000070444">
    <property type="component" value="Unassembled WGS sequence"/>
</dbReference>
<dbReference type="Pfam" id="PF13417">
    <property type="entry name" value="GST_N_3"/>
    <property type="match status" value="1"/>
</dbReference>
<reference evidence="2 3" key="1">
    <citation type="journal article" date="2015" name="Genome Biol. Evol.">
        <title>Phylogenomic analyses indicate that early fungi evolved digesting cell walls of algal ancestors of land plants.</title>
        <authorList>
            <person name="Chang Y."/>
            <person name="Wang S."/>
            <person name="Sekimoto S."/>
            <person name="Aerts A.L."/>
            <person name="Choi C."/>
            <person name="Clum A."/>
            <person name="LaButti K.M."/>
            <person name="Lindquist E.A."/>
            <person name="Yee Ngan C."/>
            <person name="Ohm R.A."/>
            <person name="Salamov A.A."/>
            <person name="Grigoriev I.V."/>
            <person name="Spatafora J.W."/>
            <person name="Berbee M.L."/>
        </authorList>
    </citation>
    <scope>NUCLEOTIDE SEQUENCE [LARGE SCALE GENOMIC DNA]</scope>
    <source>
        <strain evidence="2 3">NRRL 28638</strain>
    </source>
</reference>
<organism evidence="2 3">
    <name type="scientific">Conidiobolus coronatus (strain ATCC 28846 / CBS 209.66 / NRRL 28638)</name>
    <name type="common">Delacroixia coronata</name>
    <dbReference type="NCBI Taxonomy" id="796925"/>
    <lineage>
        <taxon>Eukaryota</taxon>
        <taxon>Fungi</taxon>
        <taxon>Fungi incertae sedis</taxon>
        <taxon>Zoopagomycota</taxon>
        <taxon>Entomophthoromycotina</taxon>
        <taxon>Entomophthoromycetes</taxon>
        <taxon>Entomophthorales</taxon>
        <taxon>Ancylistaceae</taxon>
        <taxon>Conidiobolus</taxon>
    </lineage>
</organism>
<sequence>MTQIYELVTKEGGASYSPFVIWTQLFLLHKNIEFTTIPLTYTKIGPTIKEVTGGKWTKVPTIKFDNGDIQYDSIPICEYLDEKYPENPIRIPGSKAEPIIFKFREGLGSAPHKLILLDLDRQYDPVSREHVRKTKEEACSMTLEEFSGNEADNYEKFYESLDILVPLLESSPFLEGDKAGFSDYLLAGM</sequence>
<proteinExistence type="predicted"/>